<accession>A0ABT7SQ01</accession>
<proteinExistence type="predicted"/>
<sequence>MKKTLLILSVMAGLLFPPLSQANQSSQQLASCFTDSLNGRERKELAKWIFVAISTHSTLEPYANISTADRDSTDLFTANLITRLMTQDCPNQVKFAMKQHGSAALVNAFKLVGEVAMQELMNDANVNRSISGFERYLDEDKFKQVFQ</sequence>
<keyword evidence="1" id="KW-0732">Signal</keyword>
<dbReference type="EMBL" id="JAUCDY010000009">
    <property type="protein sequence ID" value="MDM7858262.1"/>
    <property type="molecule type" value="Genomic_DNA"/>
</dbReference>
<evidence type="ECO:0000313" key="2">
    <source>
        <dbReference type="EMBL" id="MDM7858262.1"/>
    </source>
</evidence>
<comment type="caution">
    <text evidence="2">The sequence shown here is derived from an EMBL/GenBank/DDBJ whole genome shotgun (WGS) entry which is preliminary data.</text>
</comment>
<evidence type="ECO:0000313" key="3">
    <source>
        <dbReference type="Proteomes" id="UP001241056"/>
    </source>
</evidence>
<reference evidence="2 3" key="1">
    <citation type="submission" date="2023-06" db="EMBL/GenBank/DDBJ databases">
        <title>Thiopseudomonas sp. CY1220 draft genome sequence.</title>
        <authorList>
            <person name="Zhao G."/>
            <person name="An M."/>
        </authorList>
    </citation>
    <scope>NUCLEOTIDE SEQUENCE [LARGE SCALE GENOMIC DNA]</scope>
    <source>
        <strain evidence="2 3">CY1220</strain>
    </source>
</reference>
<keyword evidence="3" id="KW-1185">Reference proteome</keyword>
<name>A0ABT7SQ01_9GAMM</name>
<protein>
    <submittedName>
        <fullName evidence="2">Uncharacterized protein</fullName>
    </submittedName>
</protein>
<evidence type="ECO:0000256" key="1">
    <source>
        <dbReference type="SAM" id="SignalP"/>
    </source>
</evidence>
<dbReference type="RefSeq" id="WP_289410944.1">
    <property type="nucleotide sequence ID" value="NZ_JAUCDY010000009.1"/>
</dbReference>
<feature type="chain" id="PRO_5045329547" evidence="1">
    <location>
        <begin position="23"/>
        <end position="147"/>
    </location>
</feature>
<dbReference type="Proteomes" id="UP001241056">
    <property type="component" value="Unassembled WGS sequence"/>
</dbReference>
<organism evidence="2 3">
    <name type="scientific">Thiopseudomonas acetoxidans</name>
    <dbReference type="NCBI Taxonomy" id="3041622"/>
    <lineage>
        <taxon>Bacteria</taxon>
        <taxon>Pseudomonadati</taxon>
        <taxon>Pseudomonadota</taxon>
        <taxon>Gammaproteobacteria</taxon>
        <taxon>Pseudomonadales</taxon>
        <taxon>Pseudomonadaceae</taxon>
        <taxon>Thiopseudomonas</taxon>
    </lineage>
</organism>
<feature type="signal peptide" evidence="1">
    <location>
        <begin position="1"/>
        <end position="22"/>
    </location>
</feature>
<gene>
    <name evidence="2" type="ORF">QEZ41_08215</name>
</gene>